<name>A0ABW2SPZ1_9ACTO</name>
<dbReference type="InterPro" id="IPR051479">
    <property type="entry name" value="PorB-like"/>
</dbReference>
<dbReference type="InterPro" id="IPR029061">
    <property type="entry name" value="THDP-binding"/>
</dbReference>
<reference evidence="5" key="1">
    <citation type="journal article" date="2019" name="Int. J. Syst. Evol. Microbiol.">
        <title>The Global Catalogue of Microorganisms (GCM) 10K type strain sequencing project: providing services to taxonomists for standard genome sequencing and annotation.</title>
        <authorList>
            <consortium name="The Broad Institute Genomics Platform"/>
            <consortium name="The Broad Institute Genome Sequencing Center for Infectious Disease"/>
            <person name="Wu L."/>
            <person name="Ma J."/>
        </authorList>
    </citation>
    <scope>NUCLEOTIDE SEQUENCE [LARGE SCALE GENOMIC DNA]</scope>
    <source>
        <strain evidence="5">CCUG 56698</strain>
    </source>
</reference>
<accession>A0ABW2SPZ1</accession>
<dbReference type="Proteomes" id="UP001596527">
    <property type="component" value="Unassembled WGS sequence"/>
</dbReference>
<proteinExistence type="predicted"/>
<dbReference type="RefSeq" id="WP_380974901.1">
    <property type="nucleotide sequence ID" value="NZ_JBHTEF010000001.1"/>
</dbReference>
<evidence type="ECO:0000313" key="5">
    <source>
        <dbReference type="Proteomes" id="UP001596527"/>
    </source>
</evidence>
<evidence type="ECO:0000256" key="2">
    <source>
        <dbReference type="SAM" id="MobiDB-lite"/>
    </source>
</evidence>
<organism evidence="4 5">
    <name type="scientific">Schaalia naturae</name>
    <dbReference type="NCBI Taxonomy" id="635203"/>
    <lineage>
        <taxon>Bacteria</taxon>
        <taxon>Bacillati</taxon>
        <taxon>Actinomycetota</taxon>
        <taxon>Actinomycetes</taxon>
        <taxon>Actinomycetales</taxon>
        <taxon>Actinomycetaceae</taxon>
        <taxon>Schaalia</taxon>
    </lineage>
</organism>
<feature type="region of interest" description="Disordered" evidence="2">
    <location>
        <begin position="374"/>
        <end position="443"/>
    </location>
</feature>
<dbReference type="EMBL" id="JBHTEF010000001">
    <property type="protein sequence ID" value="MFC7581518.1"/>
    <property type="molecule type" value="Genomic_DNA"/>
</dbReference>
<evidence type="ECO:0000313" key="4">
    <source>
        <dbReference type="EMBL" id="MFC7581518.1"/>
    </source>
</evidence>
<keyword evidence="5" id="KW-1185">Reference proteome</keyword>
<dbReference type="Gene3D" id="3.40.50.970">
    <property type="match status" value="2"/>
</dbReference>
<feature type="domain" description="Thiamine pyrophosphate enzyme TPP-binding" evidence="3">
    <location>
        <begin position="91"/>
        <end position="253"/>
    </location>
</feature>
<dbReference type="Pfam" id="PF02775">
    <property type="entry name" value="TPP_enzyme_C"/>
    <property type="match status" value="1"/>
</dbReference>
<sequence length="443" mass="47320">MSTTELGIPEVRETEIPARAHVKFYQVGSYAVGNRLADEADRSVQSDPHRRNSLTSGHRACQGCGQALGARYALDTASAATGGDIVTINATGCLEVFSTPYPESAWTVPWLHSLFGNTAAVAAGAAAAMKALGRPTRVVAQGGDGGTVDIGMACLSGMFERNDDVLYICYDNGGYMNTGFQRSGATPPGARTSTTQPVGEHPGNAFGQGKFMPRIAMAHEIPYVATATVADLRDLEYKVGRAMQVRGARYIHVLVPCPLGWGTASNRTVEYARLATQTGIFPVFEAEGGELTSVTKIRRPMPVEAYLKGQVRFRHLFRPARDEEAIARYQAICDRNVRRYGLIDEDDLDEDVLARVLAAPRDPEDRYTSILHAAEETTLGRAQRVNDPERSQMSGETAATAMTPESARIPAADLPPRDSGSSNVKAGSGAGRAGGPASDAEGK</sequence>
<evidence type="ECO:0000256" key="1">
    <source>
        <dbReference type="ARBA" id="ARBA00023002"/>
    </source>
</evidence>
<comment type="caution">
    <text evidence="4">The sequence shown here is derived from an EMBL/GenBank/DDBJ whole genome shotgun (WGS) entry which is preliminary data.</text>
</comment>
<evidence type="ECO:0000259" key="3">
    <source>
        <dbReference type="Pfam" id="PF02775"/>
    </source>
</evidence>
<dbReference type="PANTHER" id="PTHR42897:SF2">
    <property type="entry name" value="PYRUVATE SYNTHASE SUBUNIT PORB"/>
    <property type="match status" value="1"/>
</dbReference>
<feature type="region of interest" description="Disordered" evidence="2">
    <location>
        <begin position="183"/>
        <end position="203"/>
    </location>
</feature>
<dbReference type="CDD" id="cd03376">
    <property type="entry name" value="TPP_PFOR_porB_like"/>
    <property type="match status" value="1"/>
</dbReference>
<keyword evidence="1" id="KW-0560">Oxidoreductase</keyword>
<dbReference type="PANTHER" id="PTHR42897">
    <property type="entry name" value="PYRUVATE SYNTHASE SUBUNIT PORB"/>
    <property type="match status" value="1"/>
</dbReference>
<dbReference type="SUPFAM" id="SSF52518">
    <property type="entry name" value="Thiamin diphosphate-binding fold (THDP-binding)"/>
    <property type="match status" value="1"/>
</dbReference>
<dbReference type="InterPro" id="IPR011766">
    <property type="entry name" value="TPP_enzyme_TPP-bd"/>
</dbReference>
<gene>
    <name evidence="4" type="ORF">ACFQWG_09965</name>
</gene>
<protein>
    <submittedName>
        <fullName evidence="4">Thiamine pyrophosphate-dependent enzyme</fullName>
    </submittedName>
</protein>